<dbReference type="PANTHER" id="PTHR47356:SF2">
    <property type="entry name" value="FAD-BINDING DOMAIN-CONTAINING PROTEIN-RELATED"/>
    <property type="match status" value="1"/>
</dbReference>
<evidence type="ECO:0000256" key="3">
    <source>
        <dbReference type="ARBA" id="ARBA00007992"/>
    </source>
</evidence>
<evidence type="ECO:0000256" key="4">
    <source>
        <dbReference type="ARBA" id="ARBA00022630"/>
    </source>
</evidence>
<feature type="domain" description="FAD-binding" evidence="12">
    <location>
        <begin position="9"/>
        <end position="174"/>
    </location>
</feature>
<evidence type="ECO:0000256" key="8">
    <source>
        <dbReference type="ARBA" id="ARBA00023002"/>
    </source>
</evidence>
<dbReference type="Pfam" id="PF01494">
    <property type="entry name" value="FAD_binding_3"/>
    <property type="match status" value="2"/>
</dbReference>
<dbReference type="InterPro" id="IPR002938">
    <property type="entry name" value="FAD-bd"/>
</dbReference>
<dbReference type="GO" id="GO:0071949">
    <property type="term" value="F:FAD binding"/>
    <property type="evidence" value="ECO:0007669"/>
    <property type="project" value="InterPro"/>
</dbReference>
<comment type="subcellular location">
    <subcellularLocation>
        <location evidence="2">Membrane</location>
    </subcellularLocation>
</comment>
<evidence type="ECO:0000256" key="9">
    <source>
        <dbReference type="ARBA" id="ARBA00023033"/>
    </source>
</evidence>
<feature type="region of interest" description="Disordered" evidence="11">
    <location>
        <begin position="1168"/>
        <end position="1222"/>
    </location>
</feature>
<evidence type="ECO:0000259" key="12">
    <source>
        <dbReference type="Pfam" id="PF01494"/>
    </source>
</evidence>
<evidence type="ECO:0000256" key="7">
    <source>
        <dbReference type="ARBA" id="ARBA00022989"/>
    </source>
</evidence>
<dbReference type="EMBL" id="QKXC01000121">
    <property type="protein sequence ID" value="RBR18743.1"/>
    <property type="molecule type" value="Genomic_DNA"/>
</dbReference>
<comment type="caution">
    <text evidence="13">The sequence shown here is derived from an EMBL/GenBank/DDBJ whole genome shotgun (WGS) entry which is preliminary data.</text>
</comment>
<evidence type="ECO:0000313" key="14">
    <source>
        <dbReference type="Proteomes" id="UP000253153"/>
    </source>
</evidence>
<dbReference type="InterPro" id="IPR050562">
    <property type="entry name" value="FAD_mOase_fung"/>
</dbReference>
<sequence>MISNNKPFKVLIVGGGVAGLTLANMLERFNIDYLILEGHGDIAPAVGASIGMFPNGLRILDQIDLYEPLEKLMGSFEETQSTRDMKGRPILSIPRFQDHVRLRHGYPLMFFDRQYLLKVLHERLRYKQRVLLNHKVVDVHLVDDGVEVSTADNQRFEGSILVGADGVHSIVRRHMFRLGHQRDPEAFPADSSNKQECHYLCSYGIARNVPGWVQGDQCTVLGNGCSQLVVSGPENKTYWFFFSKLPTARYGSEIPTCTKAMEAAFAKKYANVTITEKVTFGQVFAHRISSTLTPIHEYVLGKWFFDRIICLGDSVHKPNPIGGQGGNGAIESAAELINALMTKKASLGSLEVMNTLDIQNVFSDMQSKRHERAKRIVFASRLQQSLVAYEKPGLSKFVWRIFVPLKGDEASLGLFGLTLAGASRLERLELKARPRAIPYRDELPAPPLTRVLIVRLAFVVSMLYLFHMARKIPATSQDNTTHMGLQLVTPVVIYVLEGYRLGNGGTPLALPSLFLLAVYFQGLHRVAPIYAILHAFMSLDLSTGRYVQPEVIFSLLVALVVLLVASACSTSDHKTWGAITHGVPQTTAAITFFLSYGLQNWIQRSLSRTAQGEFAFERYKGNDLGLLKLTYACVGSIQAAFHIRLVVLPMLETTTPSSLWWVLGRRALLPSLHPSKKALEEERKADQLKMSRLERLPPEVLHEVFRYVHDGFDRHKWGGYDPPLGYHELQGANLRQNLCALRLVNQQFHELVDPILFQHVFVSSATGIARLDQISKNPNLRRYVRRLELCVIRQKINHFVDYRPNHETKDKDLIYLGRLAIMIHTALPKFPGLKVLKLDFEDIPYSFEREVDVLGSLSCCFKQDTENLFESLATALCRSQLDKLEELDIALPLAHDFGHFLHDESDPEWCSKKTFFEKLKRLRVVYGQCTEDGEGLEFRYEQPNYQYDKYVQQLLPLAKNIESLDVKGSDILRVTPASVSKYHLRELQLDSISISGKTLATLFKQSPEIREVILSGIYLEADTWEEPFKVLSESPITFLYIETCGYSGEGESGEYAPEMIRFVTAPDESYIASLRPEDHAALEAIFKRIHENMRKINGDTYDEVAANLLRKWQKDNILRKMTSAGAFVAEVLARQREEEGLSDFGSSGASIASYLDTLDRRAQWEAGIYPSDSDSSDDDSVRDYSLDGSLDSCLDDSLDDSQDESLDDDSSGDPSDSSDDGL</sequence>
<dbReference type="Gene3D" id="3.50.50.60">
    <property type="entry name" value="FAD/NAD(P)-binding domain"/>
    <property type="match status" value="1"/>
</dbReference>
<keyword evidence="4" id="KW-0285">Flavoprotein</keyword>
<comment type="similarity">
    <text evidence="3">Belongs to the paxM FAD-dependent monooxygenase family.</text>
</comment>
<keyword evidence="9" id="KW-0503">Monooxygenase</keyword>
<evidence type="ECO:0000256" key="10">
    <source>
        <dbReference type="ARBA" id="ARBA00023136"/>
    </source>
</evidence>
<reference evidence="13 14" key="1">
    <citation type="submission" date="2018-06" db="EMBL/GenBank/DDBJ databases">
        <title>Fusarium incarnatum-equiseti species complex species 28.</title>
        <authorList>
            <person name="Gardiner D.M."/>
        </authorList>
    </citation>
    <scope>NUCLEOTIDE SEQUENCE [LARGE SCALE GENOMIC DNA]</scope>
    <source>
        <strain evidence="13 14">FIESC_28</strain>
    </source>
</reference>
<keyword evidence="14" id="KW-1185">Reference proteome</keyword>
<dbReference type="GO" id="GO:0004497">
    <property type="term" value="F:monooxygenase activity"/>
    <property type="evidence" value="ECO:0007669"/>
    <property type="project" value="UniProtKB-KW"/>
</dbReference>
<dbReference type="InterPro" id="IPR032675">
    <property type="entry name" value="LRR_dom_sf"/>
</dbReference>
<gene>
    <name evidence="13" type="ORF">FIESC28_05884</name>
</gene>
<comment type="cofactor">
    <cofactor evidence="1">
        <name>FAD</name>
        <dbReference type="ChEBI" id="CHEBI:57692"/>
    </cofactor>
</comment>
<evidence type="ECO:0000256" key="1">
    <source>
        <dbReference type="ARBA" id="ARBA00001974"/>
    </source>
</evidence>
<evidence type="ECO:0000256" key="2">
    <source>
        <dbReference type="ARBA" id="ARBA00004370"/>
    </source>
</evidence>
<feature type="compositionally biased region" description="Acidic residues" evidence="11">
    <location>
        <begin position="1193"/>
        <end position="1222"/>
    </location>
</feature>
<dbReference type="GO" id="GO:0016020">
    <property type="term" value="C:membrane"/>
    <property type="evidence" value="ECO:0007669"/>
    <property type="project" value="UniProtKB-SubCell"/>
</dbReference>
<dbReference type="PRINTS" id="PR00420">
    <property type="entry name" value="RNGMNOXGNASE"/>
</dbReference>
<organism evidence="13 14">
    <name type="scientific">Fusarium coffeatum</name>
    <dbReference type="NCBI Taxonomy" id="231269"/>
    <lineage>
        <taxon>Eukaryota</taxon>
        <taxon>Fungi</taxon>
        <taxon>Dikarya</taxon>
        <taxon>Ascomycota</taxon>
        <taxon>Pezizomycotina</taxon>
        <taxon>Sordariomycetes</taxon>
        <taxon>Hypocreomycetidae</taxon>
        <taxon>Hypocreales</taxon>
        <taxon>Nectriaceae</taxon>
        <taxon>Fusarium</taxon>
        <taxon>Fusarium incarnatum-equiseti species complex</taxon>
    </lineage>
</organism>
<dbReference type="AlphaFoldDB" id="A0A366RNP6"/>
<evidence type="ECO:0000256" key="5">
    <source>
        <dbReference type="ARBA" id="ARBA00022692"/>
    </source>
</evidence>
<dbReference type="SUPFAM" id="SSF51905">
    <property type="entry name" value="FAD/NAD(P)-binding domain"/>
    <property type="match status" value="1"/>
</dbReference>
<keyword evidence="7" id="KW-1133">Transmembrane helix</keyword>
<evidence type="ECO:0000256" key="11">
    <source>
        <dbReference type="SAM" id="MobiDB-lite"/>
    </source>
</evidence>
<dbReference type="RefSeq" id="XP_031015890.1">
    <property type="nucleotide sequence ID" value="XM_031160029.1"/>
</dbReference>
<dbReference type="OrthoDB" id="4505556at2759"/>
<protein>
    <recommendedName>
        <fullName evidence="12">FAD-binding domain-containing protein</fullName>
    </recommendedName>
</protein>
<proteinExistence type="inferred from homology"/>
<evidence type="ECO:0000313" key="13">
    <source>
        <dbReference type="EMBL" id="RBR18743.1"/>
    </source>
</evidence>
<keyword evidence="6" id="KW-0274">FAD</keyword>
<name>A0A366RNP6_9HYPO</name>
<dbReference type="SUPFAM" id="SSF52047">
    <property type="entry name" value="RNI-like"/>
    <property type="match status" value="1"/>
</dbReference>
<evidence type="ECO:0000256" key="6">
    <source>
        <dbReference type="ARBA" id="ARBA00022827"/>
    </source>
</evidence>
<dbReference type="Gene3D" id="3.80.10.10">
    <property type="entry name" value="Ribonuclease Inhibitor"/>
    <property type="match status" value="1"/>
</dbReference>
<dbReference type="Proteomes" id="UP000253153">
    <property type="component" value="Unassembled WGS sequence"/>
</dbReference>
<keyword evidence="10" id="KW-0472">Membrane</keyword>
<keyword evidence="5" id="KW-0812">Transmembrane</keyword>
<dbReference type="GeneID" id="41995325"/>
<accession>A0A366RNP6</accession>
<feature type="domain" description="FAD-binding" evidence="12">
    <location>
        <begin position="291"/>
        <end position="341"/>
    </location>
</feature>
<dbReference type="InterPro" id="IPR036188">
    <property type="entry name" value="FAD/NAD-bd_sf"/>
</dbReference>
<dbReference type="PANTHER" id="PTHR47356">
    <property type="entry name" value="FAD-DEPENDENT MONOOXYGENASE ASQG-RELATED"/>
    <property type="match status" value="1"/>
</dbReference>
<keyword evidence="8" id="KW-0560">Oxidoreductase</keyword>